<dbReference type="PANTHER" id="PTHR46907:SF1">
    <property type="entry name" value="HEAT SHOCK PROTEIN FAMILY B (SMALL) MEMBER 7"/>
    <property type="match status" value="1"/>
</dbReference>
<name>A0A667ZZK8_9TELE</name>
<protein>
    <recommendedName>
        <fullName evidence="3">SHSP domain-containing protein</fullName>
    </recommendedName>
</protein>
<evidence type="ECO:0000259" key="3">
    <source>
        <dbReference type="PROSITE" id="PS01031"/>
    </source>
</evidence>
<evidence type="ECO:0000313" key="5">
    <source>
        <dbReference type="Proteomes" id="UP000472263"/>
    </source>
</evidence>
<dbReference type="Ensembl" id="ENSMMDT00005041866.1">
    <property type="protein sequence ID" value="ENSMMDP00005041029.1"/>
    <property type="gene ID" value="ENSMMDG00005018973.1"/>
</dbReference>
<dbReference type="Gene3D" id="2.60.40.790">
    <property type="match status" value="1"/>
</dbReference>
<dbReference type="AlphaFoldDB" id="A0A667ZZK8"/>
<dbReference type="SUPFAM" id="SSF49764">
    <property type="entry name" value="HSP20-like chaperones"/>
    <property type="match status" value="1"/>
</dbReference>
<dbReference type="GeneTree" id="ENSGT00940000167797"/>
<evidence type="ECO:0000256" key="2">
    <source>
        <dbReference type="RuleBase" id="RU003616"/>
    </source>
</evidence>
<dbReference type="PANTHER" id="PTHR46907">
    <property type="entry name" value="HEAT SHOCK PROTEIN BETA-7-RELATED"/>
    <property type="match status" value="1"/>
</dbReference>
<reference evidence="4" key="2">
    <citation type="submission" date="2025-08" db="UniProtKB">
        <authorList>
            <consortium name="Ensembl"/>
        </authorList>
    </citation>
    <scope>IDENTIFICATION</scope>
</reference>
<reference evidence="4" key="1">
    <citation type="submission" date="2019-06" db="EMBL/GenBank/DDBJ databases">
        <authorList>
            <consortium name="Wellcome Sanger Institute Data Sharing"/>
        </authorList>
    </citation>
    <scope>NUCLEOTIDE SEQUENCE [LARGE SCALE GENOMIC DNA]</scope>
</reference>
<evidence type="ECO:0000256" key="1">
    <source>
        <dbReference type="PROSITE-ProRule" id="PRU00285"/>
    </source>
</evidence>
<dbReference type="InterPro" id="IPR008978">
    <property type="entry name" value="HSP20-like_chaperone"/>
</dbReference>
<dbReference type="InParanoid" id="A0A667ZZK8"/>
<dbReference type="InterPro" id="IPR002068">
    <property type="entry name" value="A-crystallin/Hsp20_dom"/>
</dbReference>
<reference evidence="4" key="3">
    <citation type="submission" date="2025-09" db="UniProtKB">
        <authorList>
            <consortium name="Ensembl"/>
        </authorList>
    </citation>
    <scope>IDENTIFICATION</scope>
</reference>
<accession>A0A667ZZK8</accession>
<dbReference type="Proteomes" id="UP000472263">
    <property type="component" value="Chromosome 13"/>
</dbReference>
<dbReference type="PROSITE" id="PS01031">
    <property type="entry name" value="SHSP"/>
    <property type="match status" value="1"/>
</dbReference>
<proteinExistence type="inferred from homology"/>
<evidence type="ECO:0000313" key="4">
    <source>
        <dbReference type="Ensembl" id="ENSMMDP00005041029.1"/>
    </source>
</evidence>
<organism evidence="4 5">
    <name type="scientific">Myripristis murdjan</name>
    <name type="common">pinecone soldierfish</name>
    <dbReference type="NCBI Taxonomy" id="586833"/>
    <lineage>
        <taxon>Eukaryota</taxon>
        <taxon>Metazoa</taxon>
        <taxon>Chordata</taxon>
        <taxon>Craniata</taxon>
        <taxon>Vertebrata</taxon>
        <taxon>Euteleostomi</taxon>
        <taxon>Actinopterygii</taxon>
        <taxon>Neopterygii</taxon>
        <taxon>Teleostei</taxon>
        <taxon>Neoteleostei</taxon>
        <taxon>Acanthomorphata</taxon>
        <taxon>Holocentriformes</taxon>
        <taxon>Holocentridae</taxon>
        <taxon>Myripristis</taxon>
    </lineage>
</organism>
<dbReference type="Pfam" id="PF00011">
    <property type="entry name" value="HSP20"/>
    <property type="match status" value="1"/>
</dbReference>
<feature type="domain" description="SHSP" evidence="3">
    <location>
        <begin position="47"/>
        <end position="153"/>
    </location>
</feature>
<sequence>PERPNNKGWLSHVGFYQRCKSVEPLSVDCENKLIDIFQDTYRVVPFPNISILNLTVLGAVRSLGDSYYMSADVSQFEPHDVVVMAYNHHVVIHAEKVLEDGSVSDTFTHKSLFPEDMDPLSVSGTLNPDGILVVSVRRSDPHTGWAGAPGLTH</sequence>
<keyword evidence="5" id="KW-1185">Reference proteome</keyword>
<comment type="similarity">
    <text evidence="1 2">Belongs to the small heat shock protein (HSP20) family.</text>
</comment>